<gene>
    <name evidence="9" type="ORF">PFRI_40510</name>
</gene>
<comment type="caution">
    <text evidence="9">The sequence shown here is derived from an EMBL/GenBank/DDBJ whole genome shotgun (WGS) entry which is preliminary data.</text>
</comment>
<feature type="transmembrane region" description="Helical" evidence="8">
    <location>
        <begin position="188"/>
        <end position="205"/>
    </location>
</feature>
<dbReference type="GO" id="GO:0005886">
    <property type="term" value="C:plasma membrane"/>
    <property type="evidence" value="ECO:0007669"/>
    <property type="project" value="UniProtKB-SubCell"/>
</dbReference>
<sequence length="240" mass="26197">MIDSAVLIVSLGSFIAAFVNAAFATGGVYILLFSSMTVLPVTAAIALQSTFAAASLIGRIYFFWQHIDWRLMRMFALGGVLGVTLGARTFVALPEAVILTLLGLFMLLLIWLPKLPDLNRMKHPFVFIGILHSYIGTVFGVGGVLQPLMLRTKLTKLELTGTLAACMLALDVMKVIGYGSIGFNYFDYIPHIVGATLAGFAGTWAGKRTSHRVSEKLFRTVFRILVTLVALQMIYRGLTT</sequence>
<accession>A0A1L9NRF7</accession>
<dbReference type="EMBL" id="MLCB01000222">
    <property type="protein sequence ID" value="OJI91724.1"/>
    <property type="molecule type" value="Genomic_DNA"/>
</dbReference>
<feature type="transmembrane region" description="Helical" evidence="8">
    <location>
        <begin position="217"/>
        <end position="235"/>
    </location>
</feature>
<evidence type="ECO:0000256" key="8">
    <source>
        <dbReference type="RuleBase" id="RU363041"/>
    </source>
</evidence>
<dbReference type="PANTHER" id="PTHR30269">
    <property type="entry name" value="TRANSMEMBRANE PROTEIN YFCA"/>
    <property type="match status" value="1"/>
</dbReference>
<dbReference type="STRING" id="696762.PFRI_40510"/>
<keyword evidence="3" id="KW-0813">Transport</keyword>
<dbReference type="InterPro" id="IPR052017">
    <property type="entry name" value="TSUP"/>
</dbReference>
<feature type="transmembrane region" description="Helical" evidence="8">
    <location>
        <begin position="157"/>
        <end position="176"/>
    </location>
</feature>
<keyword evidence="10" id="KW-1185">Reference proteome</keyword>
<keyword evidence="5 8" id="KW-0812">Transmembrane</keyword>
<feature type="transmembrane region" description="Helical" evidence="8">
    <location>
        <begin position="124"/>
        <end position="145"/>
    </location>
</feature>
<dbReference type="RefSeq" id="WP_072632514.1">
    <property type="nucleotide sequence ID" value="NZ_JABBAN010000242.1"/>
</dbReference>
<evidence type="ECO:0000313" key="9">
    <source>
        <dbReference type="EMBL" id="OJI91724.1"/>
    </source>
</evidence>
<evidence type="ECO:0000256" key="7">
    <source>
        <dbReference type="ARBA" id="ARBA00023136"/>
    </source>
</evidence>
<proteinExistence type="inferred from homology"/>
<dbReference type="InterPro" id="IPR002781">
    <property type="entry name" value="TM_pro_TauE-like"/>
</dbReference>
<organism evidence="9 10">
    <name type="scientific">Planktotalea frisia</name>
    <dbReference type="NCBI Taxonomy" id="696762"/>
    <lineage>
        <taxon>Bacteria</taxon>
        <taxon>Pseudomonadati</taxon>
        <taxon>Pseudomonadota</taxon>
        <taxon>Alphaproteobacteria</taxon>
        <taxon>Rhodobacterales</taxon>
        <taxon>Paracoccaceae</taxon>
        <taxon>Planktotalea</taxon>
    </lineage>
</organism>
<reference evidence="9 10" key="1">
    <citation type="submission" date="2016-10" db="EMBL/GenBank/DDBJ databases">
        <title>Genome sequence of Planktotalea frisia SH6-1.</title>
        <authorList>
            <person name="Poehlein A."/>
            <person name="Bakenhus I."/>
            <person name="Voget S."/>
            <person name="Brinkhoff T."/>
            <person name="Simon M."/>
        </authorList>
    </citation>
    <scope>NUCLEOTIDE SEQUENCE [LARGE SCALE GENOMIC DNA]</scope>
    <source>
        <strain evidence="9 10">SH6-1</strain>
    </source>
</reference>
<dbReference type="PANTHER" id="PTHR30269:SF37">
    <property type="entry name" value="MEMBRANE TRANSPORTER PROTEIN"/>
    <property type="match status" value="1"/>
</dbReference>
<keyword evidence="7 8" id="KW-0472">Membrane</keyword>
<evidence type="ECO:0000313" key="10">
    <source>
        <dbReference type="Proteomes" id="UP000184514"/>
    </source>
</evidence>
<dbReference type="OrthoDB" id="8478323at2"/>
<evidence type="ECO:0000256" key="3">
    <source>
        <dbReference type="ARBA" id="ARBA00022448"/>
    </source>
</evidence>
<dbReference type="Proteomes" id="UP000184514">
    <property type="component" value="Unassembled WGS sequence"/>
</dbReference>
<dbReference type="Pfam" id="PF01925">
    <property type="entry name" value="TauE"/>
    <property type="match status" value="1"/>
</dbReference>
<feature type="transmembrane region" description="Helical" evidence="8">
    <location>
        <begin position="45"/>
        <end position="64"/>
    </location>
</feature>
<dbReference type="AlphaFoldDB" id="A0A1L9NRF7"/>
<evidence type="ECO:0000256" key="2">
    <source>
        <dbReference type="ARBA" id="ARBA00009142"/>
    </source>
</evidence>
<evidence type="ECO:0000256" key="1">
    <source>
        <dbReference type="ARBA" id="ARBA00004651"/>
    </source>
</evidence>
<evidence type="ECO:0000256" key="4">
    <source>
        <dbReference type="ARBA" id="ARBA00022475"/>
    </source>
</evidence>
<keyword evidence="6 8" id="KW-1133">Transmembrane helix</keyword>
<evidence type="ECO:0000256" key="6">
    <source>
        <dbReference type="ARBA" id="ARBA00022989"/>
    </source>
</evidence>
<name>A0A1L9NRF7_9RHOB</name>
<protein>
    <recommendedName>
        <fullName evidence="8">Probable membrane transporter protein</fullName>
    </recommendedName>
</protein>
<evidence type="ECO:0000256" key="5">
    <source>
        <dbReference type="ARBA" id="ARBA00022692"/>
    </source>
</evidence>
<keyword evidence="4 8" id="KW-1003">Cell membrane</keyword>
<comment type="subcellular location">
    <subcellularLocation>
        <location evidence="1 8">Cell membrane</location>
        <topology evidence="1 8">Multi-pass membrane protein</topology>
    </subcellularLocation>
</comment>
<feature type="transmembrane region" description="Helical" evidence="8">
    <location>
        <begin position="85"/>
        <end position="112"/>
    </location>
</feature>
<comment type="similarity">
    <text evidence="2 8">Belongs to the 4-toluene sulfonate uptake permease (TSUP) (TC 2.A.102) family.</text>
</comment>